<evidence type="ECO:0000256" key="2">
    <source>
        <dbReference type="ARBA" id="ARBA00022741"/>
    </source>
</evidence>
<dbReference type="InterPro" id="IPR006297">
    <property type="entry name" value="EF-4"/>
</dbReference>
<dbReference type="InterPro" id="IPR038363">
    <property type="entry name" value="LepA_C_sf"/>
</dbReference>
<evidence type="ECO:0000256" key="5">
    <source>
        <dbReference type="ARBA" id="ARBA00023128"/>
    </source>
</evidence>
<gene>
    <name evidence="9" type="ORF">GSOID_T00017840001</name>
</gene>
<evidence type="ECO:0000256" key="6">
    <source>
        <dbReference type="ARBA" id="ARBA00023134"/>
    </source>
</evidence>
<dbReference type="Pfam" id="PF00679">
    <property type="entry name" value="EFG_C"/>
    <property type="match status" value="1"/>
</dbReference>
<feature type="domain" description="Tr-type G" evidence="8">
    <location>
        <begin position="22"/>
        <end position="200"/>
    </location>
</feature>
<protein>
    <recommendedName>
        <fullName evidence="8">Tr-type G domain-containing protein</fullName>
    </recommendedName>
</protein>
<evidence type="ECO:0000256" key="7">
    <source>
        <dbReference type="ARBA" id="ARBA00023136"/>
    </source>
</evidence>
<evidence type="ECO:0000259" key="8">
    <source>
        <dbReference type="PROSITE" id="PS51722"/>
    </source>
</evidence>
<organism evidence="9">
    <name type="scientific">Oikopleura dioica</name>
    <name type="common">Tunicate</name>
    <dbReference type="NCBI Taxonomy" id="34765"/>
    <lineage>
        <taxon>Eukaryota</taxon>
        <taxon>Metazoa</taxon>
        <taxon>Chordata</taxon>
        <taxon>Tunicata</taxon>
        <taxon>Appendicularia</taxon>
        <taxon>Copelata</taxon>
        <taxon>Oikopleuridae</taxon>
        <taxon>Oikopleura</taxon>
    </lineage>
</organism>
<proteinExistence type="inferred from homology"/>
<comment type="similarity">
    <text evidence="1">Belongs to the TRAFAC class translation factor GTPase superfamily. Classic translation factor GTPase family. LepA subfamily.</text>
</comment>
<dbReference type="GO" id="GO:0003924">
    <property type="term" value="F:GTPase activity"/>
    <property type="evidence" value="ECO:0007669"/>
    <property type="project" value="InterPro"/>
</dbReference>
<keyword evidence="7" id="KW-0472">Membrane</keyword>
<dbReference type="GO" id="GO:0097177">
    <property type="term" value="F:mitochondrial ribosome binding"/>
    <property type="evidence" value="ECO:0007669"/>
    <property type="project" value="TreeGrafter"/>
</dbReference>
<dbReference type="GO" id="GO:0005525">
    <property type="term" value="F:GTP binding"/>
    <property type="evidence" value="ECO:0007669"/>
    <property type="project" value="UniProtKB-KW"/>
</dbReference>
<evidence type="ECO:0000256" key="1">
    <source>
        <dbReference type="ARBA" id="ARBA00005454"/>
    </source>
</evidence>
<dbReference type="PANTHER" id="PTHR43512">
    <property type="entry name" value="TRANSLATION FACTOR GUF1-RELATED"/>
    <property type="match status" value="1"/>
</dbReference>
<keyword evidence="4" id="KW-0378">Hydrolase</keyword>
<keyword evidence="3" id="KW-0999">Mitochondrion inner membrane</keyword>
<dbReference type="InParanoid" id="E4X3J8"/>
<dbReference type="InterPro" id="IPR035647">
    <property type="entry name" value="EFG_III/V"/>
</dbReference>
<keyword evidence="10" id="KW-1185">Reference proteome</keyword>
<keyword evidence="5" id="KW-0496">Mitochondrion</keyword>
<evidence type="ECO:0000256" key="3">
    <source>
        <dbReference type="ARBA" id="ARBA00022792"/>
    </source>
</evidence>
<dbReference type="InterPro" id="IPR000640">
    <property type="entry name" value="EFG_V-like"/>
</dbReference>
<dbReference type="Gene3D" id="3.30.70.240">
    <property type="match status" value="1"/>
</dbReference>
<dbReference type="GO" id="GO:0005739">
    <property type="term" value="C:mitochondrion"/>
    <property type="evidence" value="ECO:0007669"/>
    <property type="project" value="TreeGrafter"/>
</dbReference>
<keyword evidence="6" id="KW-0342">GTP-binding</keyword>
<dbReference type="OrthoDB" id="10044244at2759"/>
<dbReference type="Proteomes" id="UP000001307">
    <property type="component" value="Unassembled WGS sequence"/>
</dbReference>
<dbReference type="EMBL" id="FN653023">
    <property type="protein sequence ID" value="CBY18202.1"/>
    <property type="molecule type" value="Genomic_DNA"/>
</dbReference>
<dbReference type="FunFam" id="3.40.50.300:FF:000078">
    <property type="entry name" value="Elongation factor 4"/>
    <property type="match status" value="1"/>
</dbReference>
<dbReference type="CDD" id="cd01890">
    <property type="entry name" value="LepA"/>
    <property type="match status" value="1"/>
</dbReference>
<dbReference type="Gene3D" id="3.30.70.870">
    <property type="entry name" value="Elongation Factor G (Translational Gtpase), domain 3"/>
    <property type="match status" value="1"/>
</dbReference>
<accession>E4X3J8</accession>
<dbReference type="InterPro" id="IPR000795">
    <property type="entry name" value="T_Tr_GTP-bd_dom"/>
</dbReference>
<dbReference type="InterPro" id="IPR027417">
    <property type="entry name" value="P-loop_NTPase"/>
</dbReference>
<dbReference type="Gene3D" id="3.40.50.300">
    <property type="entry name" value="P-loop containing nucleotide triphosphate hydrolases"/>
    <property type="match status" value="1"/>
</dbReference>
<dbReference type="PANTHER" id="PTHR43512:SF7">
    <property type="entry name" value="TRANSLATION FACTOR GUF1, MITOCHONDRIAL"/>
    <property type="match status" value="1"/>
</dbReference>
<dbReference type="PROSITE" id="PS51722">
    <property type="entry name" value="G_TR_2"/>
    <property type="match status" value="1"/>
</dbReference>
<dbReference type="SUPFAM" id="SSF52540">
    <property type="entry name" value="P-loop containing nucleoside triphosphate hydrolases"/>
    <property type="match status" value="1"/>
</dbReference>
<keyword evidence="2" id="KW-0547">Nucleotide-binding</keyword>
<dbReference type="FunCoup" id="E4X3J8">
    <property type="interactions" value="68"/>
</dbReference>
<dbReference type="InterPro" id="IPR005225">
    <property type="entry name" value="Small_GTP-bd"/>
</dbReference>
<evidence type="ECO:0000313" key="9">
    <source>
        <dbReference type="EMBL" id="CBY18202.1"/>
    </source>
</evidence>
<dbReference type="SUPFAM" id="SSF54980">
    <property type="entry name" value="EF-G C-terminal domain-like"/>
    <property type="match status" value="2"/>
</dbReference>
<evidence type="ECO:0000256" key="4">
    <source>
        <dbReference type="ARBA" id="ARBA00022801"/>
    </source>
</evidence>
<dbReference type="Pfam" id="PF00009">
    <property type="entry name" value="GTP_EFTU"/>
    <property type="match status" value="1"/>
</dbReference>
<dbReference type="Gene3D" id="3.30.70.2570">
    <property type="entry name" value="Elongation factor 4, C-terminal domain"/>
    <property type="match status" value="1"/>
</dbReference>
<reference evidence="9" key="1">
    <citation type="journal article" date="2010" name="Science">
        <title>Plasticity of animal genome architecture unmasked by rapid evolution of a pelagic tunicate.</title>
        <authorList>
            <person name="Denoeud F."/>
            <person name="Henriet S."/>
            <person name="Mungpakdee S."/>
            <person name="Aury J.M."/>
            <person name="Da Silva C."/>
            <person name="Brinkmann H."/>
            <person name="Mikhaleva J."/>
            <person name="Olsen L.C."/>
            <person name="Jubin C."/>
            <person name="Canestro C."/>
            <person name="Bouquet J.M."/>
            <person name="Danks G."/>
            <person name="Poulain J."/>
            <person name="Campsteijn C."/>
            <person name="Adamski M."/>
            <person name="Cross I."/>
            <person name="Yadetie F."/>
            <person name="Muffato M."/>
            <person name="Louis A."/>
            <person name="Butcher S."/>
            <person name="Tsagkogeorga G."/>
            <person name="Konrad A."/>
            <person name="Singh S."/>
            <person name="Jensen M.F."/>
            <person name="Cong E.H."/>
            <person name="Eikeseth-Otteraa H."/>
            <person name="Noel B."/>
            <person name="Anthouard V."/>
            <person name="Porcel B.M."/>
            <person name="Kachouri-Lafond R."/>
            <person name="Nishino A."/>
            <person name="Ugolini M."/>
            <person name="Chourrout P."/>
            <person name="Nishida H."/>
            <person name="Aasland R."/>
            <person name="Huzurbazar S."/>
            <person name="Westhof E."/>
            <person name="Delsuc F."/>
            <person name="Lehrach H."/>
            <person name="Reinhardt R."/>
            <person name="Weissenbach J."/>
            <person name="Roy S.W."/>
            <person name="Artiguenave F."/>
            <person name="Postlethwait J.H."/>
            <person name="Manak J.R."/>
            <person name="Thompson E.M."/>
            <person name="Jaillon O."/>
            <person name="Du Pasquier L."/>
            <person name="Boudinot P."/>
            <person name="Liberles D.A."/>
            <person name="Volff J.N."/>
            <person name="Philippe H."/>
            <person name="Lenhard B."/>
            <person name="Roest Crollius H."/>
            <person name="Wincker P."/>
            <person name="Chourrout D."/>
        </authorList>
    </citation>
    <scope>NUCLEOTIDE SEQUENCE [LARGE SCALE GENOMIC DNA]</scope>
</reference>
<dbReference type="PRINTS" id="PR00315">
    <property type="entry name" value="ELONGATNFCT"/>
</dbReference>
<dbReference type="AlphaFoldDB" id="E4X3J8"/>
<evidence type="ECO:0000313" key="10">
    <source>
        <dbReference type="Proteomes" id="UP000001307"/>
    </source>
</evidence>
<dbReference type="GO" id="GO:0045727">
    <property type="term" value="P:positive regulation of translation"/>
    <property type="evidence" value="ECO:0007669"/>
    <property type="project" value="TreeGrafter"/>
</dbReference>
<sequence>MLKCSHFWGRVVRYSSWKFPEEKIRNFSIIAHVDHGKSTLADRILQICGHEVDRKQTLDTLDVERERGITVKSVVASVKHTVGGEDFLLNLIDTPGHVDFSWEVQRSLTACEGVLLVVDASQGVQAQTMANFYVAFELGLAVIPVLNKVDLPHADVDKTMMELNQMFDIEFEECLSISAKSGKGVTEVLDQIVRNIPPPKPIDVSGGALWCFDASVGGHSGRINYVKNIGRVPILPGDRFFPCNDKSDLMSIKDVGRCFPDLQADPEGLLPGQIGYFSTLKAKSRVTGKVLVTDEKSGAKLTEDKSLPFNQLKNSTPSVYASFFPHTDNKGRIKEFEKSVDSLILNDPAVTSTRTSSPAFGSGLRLGFLGQLHLEVFSQRLRDDFETDVIVTSPSTSFRVDADDPSVFEFEVAEEFVPKNFVKEYQEMYSLLTVISPVEYSPVILKAVEERRGSYLSSEEIGDGRLIFKYEIPHSETIRNFHGVLKGATSGFGSFELEELDWRPAELVVLSISINSKIVPELQMITHKHSAEALGRKLTKEFADLLPMQDHKAAICAHITAEPDRQRGFWGSAFGTKSPNFKREDTTRSKANKKIDLQRRQKKIKAEKERLEKLRQIGNVKVPKDAITSLFSLI</sequence>
<dbReference type="NCBIfam" id="TIGR00231">
    <property type="entry name" value="small_GTP"/>
    <property type="match status" value="1"/>
</dbReference>
<name>E4X3J8_OIKDI</name>